<evidence type="ECO:0000259" key="7">
    <source>
        <dbReference type="PROSITE" id="PS50850"/>
    </source>
</evidence>
<evidence type="ECO:0000256" key="5">
    <source>
        <dbReference type="ARBA" id="ARBA00023136"/>
    </source>
</evidence>
<dbReference type="InterPro" id="IPR022496">
    <property type="entry name" value="T6A_TsaB"/>
</dbReference>
<dbReference type="AlphaFoldDB" id="A0A0F9GYR9"/>
<evidence type="ECO:0000256" key="4">
    <source>
        <dbReference type="ARBA" id="ARBA00022989"/>
    </source>
</evidence>
<dbReference type="Gene3D" id="3.30.420.40">
    <property type="match status" value="1"/>
</dbReference>
<dbReference type="InterPro" id="IPR000905">
    <property type="entry name" value="Gcp-like_dom"/>
</dbReference>
<evidence type="ECO:0000256" key="3">
    <source>
        <dbReference type="ARBA" id="ARBA00022692"/>
    </source>
</evidence>
<dbReference type="Pfam" id="PF00814">
    <property type="entry name" value="TsaD"/>
    <property type="match status" value="1"/>
</dbReference>
<dbReference type="PROSITE" id="PS50850">
    <property type="entry name" value="MFS"/>
    <property type="match status" value="1"/>
</dbReference>
<dbReference type="EMBL" id="LAZR01016563">
    <property type="protein sequence ID" value="KKM03964.1"/>
    <property type="molecule type" value="Genomic_DNA"/>
</dbReference>
<sequence>MNIIALDTCTESCSAALLYQGELFEYVEMTQRGHSELILGMLDKVLTQAGIGMSAIDVLAFGRGPGSFTGVRVGVGVAQGIAFARILPASFASLNRGFPSGSQRTLAFGLFTSLVGSAAGFGSLLGALVAEYGSWRSVFTYLIPPFLVLTILYVSLAPK</sequence>
<comment type="caution">
    <text evidence="8">The sequence shown here is derived from an EMBL/GenBank/DDBJ whole genome shotgun (WGS) entry which is preliminary data.</text>
</comment>
<feature type="transmembrane region" description="Helical" evidence="6">
    <location>
        <begin position="106"/>
        <end position="132"/>
    </location>
</feature>
<dbReference type="SUPFAM" id="SSF53067">
    <property type="entry name" value="Actin-like ATPase domain"/>
    <property type="match status" value="1"/>
</dbReference>
<dbReference type="PANTHER" id="PTHR42718:SF9">
    <property type="entry name" value="MAJOR FACILITATOR SUPERFAMILY MULTIDRUG TRANSPORTER MFSC"/>
    <property type="match status" value="1"/>
</dbReference>
<keyword evidence="5 6" id="KW-0472">Membrane</keyword>
<dbReference type="GO" id="GO:0016020">
    <property type="term" value="C:membrane"/>
    <property type="evidence" value="ECO:0007669"/>
    <property type="project" value="UniProtKB-SubCell"/>
</dbReference>
<feature type="transmembrane region" description="Helical" evidence="6">
    <location>
        <begin position="138"/>
        <end position="156"/>
    </location>
</feature>
<feature type="non-terminal residue" evidence="8">
    <location>
        <position position="159"/>
    </location>
</feature>
<evidence type="ECO:0000256" key="6">
    <source>
        <dbReference type="SAM" id="Phobius"/>
    </source>
</evidence>
<dbReference type="InterPro" id="IPR043129">
    <property type="entry name" value="ATPase_NBD"/>
</dbReference>
<dbReference type="InterPro" id="IPR020846">
    <property type="entry name" value="MFS_dom"/>
</dbReference>
<accession>A0A0F9GYR9</accession>
<organism evidence="8">
    <name type="scientific">marine sediment metagenome</name>
    <dbReference type="NCBI Taxonomy" id="412755"/>
    <lineage>
        <taxon>unclassified sequences</taxon>
        <taxon>metagenomes</taxon>
        <taxon>ecological metagenomes</taxon>
    </lineage>
</organism>
<keyword evidence="2" id="KW-0813">Transport</keyword>
<keyword evidence="4 6" id="KW-1133">Transmembrane helix</keyword>
<dbReference type="InterPro" id="IPR036259">
    <property type="entry name" value="MFS_trans_sf"/>
</dbReference>
<dbReference type="GO" id="GO:0002949">
    <property type="term" value="P:tRNA threonylcarbamoyladenosine modification"/>
    <property type="evidence" value="ECO:0007669"/>
    <property type="project" value="InterPro"/>
</dbReference>
<reference evidence="8" key="1">
    <citation type="journal article" date="2015" name="Nature">
        <title>Complex archaea that bridge the gap between prokaryotes and eukaryotes.</title>
        <authorList>
            <person name="Spang A."/>
            <person name="Saw J.H."/>
            <person name="Jorgensen S.L."/>
            <person name="Zaremba-Niedzwiedzka K."/>
            <person name="Martijn J."/>
            <person name="Lind A.E."/>
            <person name="van Eijk R."/>
            <person name="Schleper C."/>
            <person name="Guy L."/>
            <person name="Ettema T.J."/>
        </authorList>
    </citation>
    <scope>NUCLEOTIDE SEQUENCE</scope>
</reference>
<keyword evidence="3 6" id="KW-0812">Transmembrane</keyword>
<evidence type="ECO:0000256" key="2">
    <source>
        <dbReference type="ARBA" id="ARBA00022448"/>
    </source>
</evidence>
<comment type="subcellular location">
    <subcellularLocation>
        <location evidence="1">Membrane</location>
        <topology evidence="1">Multi-pass membrane protein</topology>
    </subcellularLocation>
</comment>
<evidence type="ECO:0000256" key="1">
    <source>
        <dbReference type="ARBA" id="ARBA00004141"/>
    </source>
</evidence>
<dbReference type="NCBIfam" id="TIGR03725">
    <property type="entry name" value="T6A_YeaZ"/>
    <property type="match status" value="1"/>
</dbReference>
<dbReference type="GO" id="GO:0022857">
    <property type="term" value="F:transmembrane transporter activity"/>
    <property type="evidence" value="ECO:0007669"/>
    <property type="project" value="InterPro"/>
</dbReference>
<proteinExistence type="predicted"/>
<gene>
    <name evidence="8" type="ORF">LCGC14_1769110</name>
</gene>
<protein>
    <recommendedName>
        <fullName evidence="7">Major facilitator superfamily (MFS) profile domain-containing protein</fullName>
    </recommendedName>
</protein>
<dbReference type="PANTHER" id="PTHR42718">
    <property type="entry name" value="MAJOR FACILITATOR SUPERFAMILY MULTIDRUG TRANSPORTER MFSC"/>
    <property type="match status" value="1"/>
</dbReference>
<feature type="domain" description="Major facilitator superfamily (MFS) profile" evidence="7">
    <location>
        <begin position="1"/>
        <end position="159"/>
    </location>
</feature>
<evidence type="ECO:0000313" key="8">
    <source>
        <dbReference type="EMBL" id="KKM03964.1"/>
    </source>
</evidence>
<name>A0A0F9GYR9_9ZZZZ</name>
<dbReference type="SUPFAM" id="SSF103473">
    <property type="entry name" value="MFS general substrate transporter"/>
    <property type="match status" value="1"/>
</dbReference>